<evidence type="ECO:0000256" key="3">
    <source>
        <dbReference type="ARBA" id="ARBA00022692"/>
    </source>
</evidence>
<evidence type="ECO:0000256" key="5">
    <source>
        <dbReference type="ARBA" id="ARBA00023136"/>
    </source>
</evidence>
<dbReference type="GO" id="GO:0005886">
    <property type="term" value="C:plasma membrane"/>
    <property type="evidence" value="ECO:0007669"/>
    <property type="project" value="UniProtKB-SubCell"/>
</dbReference>
<feature type="transmembrane region" description="Helical" evidence="6">
    <location>
        <begin position="6"/>
        <end position="28"/>
    </location>
</feature>
<feature type="domain" description="Type II secretion system protein GspF" evidence="7">
    <location>
        <begin position="173"/>
        <end position="298"/>
    </location>
</feature>
<evidence type="ECO:0000256" key="4">
    <source>
        <dbReference type="ARBA" id="ARBA00022989"/>
    </source>
</evidence>
<dbReference type="PANTHER" id="PTHR35007">
    <property type="entry name" value="INTEGRAL MEMBRANE PROTEIN-RELATED"/>
    <property type="match status" value="1"/>
</dbReference>
<feature type="transmembrane region" description="Helical" evidence="6">
    <location>
        <begin position="133"/>
        <end position="155"/>
    </location>
</feature>
<accession>A0A9X2IF18</accession>
<gene>
    <name evidence="8" type="ORF">M8330_02805</name>
</gene>
<feature type="transmembrane region" description="Helical" evidence="6">
    <location>
        <begin position="107"/>
        <end position="127"/>
    </location>
</feature>
<name>A0A9X2IF18_9ACTN</name>
<keyword evidence="3 6" id="KW-0812">Transmembrane</keyword>
<reference evidence="8" key="1">
    <citation type="submission" date="2022-05" db="EMBL/GenBank/DDBJ databases">
        <authorList>
            <person name="Tuo L."/>
        </authorList>
    </citation>
    <scope>NUCLEOTIDE SEQUENCE</scope>
    <source>
        <strain evidence="8">BSK12Z-4</strain>
    </source>
</reference>
<evidence type="ECO:0000313" key="8">
    <source>
        <dbReference type="EMBL" id="MCM0619225.1"/>
    </source>
</evidence>
<dbReference type="Proteomes" id="UP001139485">
    <property type="component" value="Unassembled WGS sequence"/>
</dbReference>
<keyword evidence="4 6" id="KW-1133">Transmembrane helix</keyword>
<comment type="caution">
    <text evidence="8">The sequence shown here is derived from an EMBL/GenBank/DDBJ whole genome shotgun (WGS) entry which is preliminary data.</text>
</comment>
<dbReference type="AlphaFoldDB" id="A0A9X2IF18"/>
<evidence type="ECO:0000256" key="6">
    <source>
        <dbReference type="SAM" id="Phobius"/>
    </source>
</evidence>
<dbReference type="EMBL" id="JAMOIL010000002">
    <property type="protein sequence ID" value="MCM0619225.1"/>
    <property type="molecule type" value="Genomic_DNA"/>
</dbReference>
<organism evidence="8 9">
    <name type="scientific">Nocardioides bruguierae</name>
    <dbReference type="NCBI Taxonomy" id="2945102"/>
    <lineage>
        <taxon>Bacteria</taxon>
        <taxon>Bacillati</taxon>
        <taxon>Actinomycetota</taxon>
        <taxon>Actinomycetes</taxon>
        <taxon>Propionibacteriales</taxon>
        <taxon>Nocardioidaceae</taxon>
        <taxon>Nocardioides</taxon>
    </lineage>
</organism>
<sequence length="310" mass="32987">MESSWFLLLGGGAILVAGTLALSVVGLAGSQRAAVGRSLAAVRALDAAPEEVRHDVDRPFSERVLAPLAGQLVGIGRRLVRADTARRLEHRLDVAGNPDGWDVSRVLGAKVLALALLGGLTLLWTFASGQSLVVLLLAPLLLAGAGYVLPDLLLYNAGQKREAAMQRALPDAIDLLTISVEAGLGFDAAMLRVAQQTRGPLAGEFARFLQETQLGLGRTEAIRAMAERSTLADLRSFCLAMVQADELGVPLGKVLRVQSQEMRTKRRQRAEETAAKVPVKIMVPLVFFILPCLFIVVMAPGAARIVGAFS</sequence>
<keyword evidence="9" id="KW-1185">Reference proteome</keyword>
<evidence type="ECO:0000313" key="9">
    <source>
        <dbReference type="Proteomes" id="UP001139485"/>
    </source>
</evidence>
<evidence type="ECO:0000256" key="2">
    <source>
        <dbReference type="ARBA" id="ARBA00022475"/>
    </source>
</evidence>
<dbReference type="RefSeq" id="WP_250826102.1">
    <property type="nucleotide sequence ID" value="NZ_JAMOIL010000002.1"/>
</dbReference>
<evidence type="ECO:0000259" key="7">
    <source>
        <dbReference type="Pfam" id="PF00482"/>
    </source>
</evidence>
<dbReference type="InterPro" id="IPR018076">
    <property type="entry name" value="T2SS_GspF_dom"/>
</dbReference>
<protein>
    <submittedName>
        <fullName evidence="8">Type II secretion system F family protein</fullName>
    </submittedName>
</protein>
<dbReference type="Pfam" id="PF00482">
    <property type="entry name" value="T2SSF"/>
    <property type="match status" value="1"/>
</dbReference>
<keyword evidence="5 6" id="KW-0472">Membrane</keyword>
<comment type="subcellular location">
    <subcellularLocation>
        <location evidence="1">Cell membrane</location>
        <topology evidence="1">Multi-pass membrane protein</topology>
    </subcellularLocation>
</comment>
<evidence type="ECO:0000256" key="1">
    <source>
        <dbReference type="ARBA" id="ARBA00004651"/>
    </source>
</evidence>
<dbReference type="PANTHER" id="PTHR35007:SF2">
    <property type="entry name" value="PILUS ASSEMBLE PROTEIN"/>
    <property type="match status" value="1"/>
</dbReference>
<feature type="transmembrane region" description="Helical" evidence="6">
    <location>
        <begin position="285"/>
        <end position="306"/>
    </location>
</feature>
<keyword evidence="2" id="KW-1003">Cell membrane</keyword>
<proteinExistence type="predicted"/>